<dbReference type="GO" id="GO:0010521">
    <property type="term" value="F:telomerase inhibitor activity"/>
    <property type="evidence" value="ECO:0007669"/>
    <property type="project" value="TreeGrafter"/>
</dbReference>
<dbReference type="GO" id="GO:0005730">
    <property type="term" value="C:nucleolus"/>
    <property type="evidence" value="ECO:0007669"/>
    <property type="project" value="TreeGrafter"/>
</dbReference>
<gene>
    <name evidence="5" type="primary">LOC105365900</name>
</gene>
<proteinExistence type="predicted"/>
<evidence type="ECO:0000256" key="1">
    <source>
        <dbReference type="SAM" id="Coils"/>
    </source>
</evidence>
<evidence type="ECO:0000313" key="5">
    <source>
        <dbReference type="RefSeq" id="XP_011502488.1"/>
    </source>
</evidence>
<dbReference type="PROSITE" id="PS50174">
    <property type="entry name" value="G_PATCH"/>
    <property type="match status" value="1"/>
</dbReference>
<feature type="region of interest" description="Disordered" evidence="2">
    <location>
        <begin position="1"/>
        <end position="25"/>
    </location>
</feature>
<feature type="coiled-coil region" evidence="1">
    <location>
        <begin position="910"/>
        <end position="964"/>
    </location>
</feature>
<dbReference type="InterPro" id="IPR000467">
    <property type="entry name" value="G_patch_dom"/>
</dbReference>
<dbReference type="InterPro" id="IPR050656">
    <property type="entry name" value="PINX1"/>
</dbReference>
<dbReference type="PANTHER" id="PTHR23149">
    <property type="entry name" value="G PATCH DOMAIN CONTAINING PROTEIN"/>
    <property type="match status" value="1"/>
</dbReference>
<dbReference type="PANTHER" id="PTHR23149:SF27">
    <property type="entry name" value="PIN2_TERF1-INTERACTING TELOMERASE INHIBITOR 1"/>
    <property type="match status" value="1"/>
</dbReference>
<dbReference type="KEGG" id="csol:105365900"/>
<name>A0AAJ6YQR4_9HYME</name>
<protein>
    <submittedName>
        <fullName evidence="5">Uncharacterized protein LOC105365900</fullName>
    </submittedName>
</protein>
<feature type="region of interest" description="Disordered" evidence="2">
    <location>
        <begin position="459"/>
        <end position="478"/>
    </location>
</feature>
<dbReference type="GO" id="GO:0003676">
    <property type="term" value="F:nucleic acid binding"/>
    <property type="evidence" value="ECO:0007669"/>
    <property type="project" value="InterPro"/>
</dbReference>
<keyword evidence="1" id="KW-0175">Coiled coil</keyword>
<evidence type="ECO:0000256" key="2">
    <source>
        <dbReference type="SAM" id="MobiDB-lite"/>
    </source>
</evidence>
<dbReference type="Pfam" id="PF01585">
    <property type="entry name" value="G-patch"/>
    <property type="match status" value="1"/>
</dbReference>
<dbReference type="GeneID" id="105365900"/>
<keyword evidence="4" id="KW-1185">Reference proteome</keyword>
<dbReference type="RefSeq" id="XP_011502488.1">
    <property type="nucleotide sequence ID" value="XM_011504186.1"/>
</dbReference>
<evidence type="ECO:0000313" key="4">
    <source>
        <dbReference type="Proteomes" id="UP000695007"/>
    </source>
</evidence>
<dbReference type="AlphaFoldDB" id="A0AAJ6YQR4"/>
<sequence length="1085" mass="123726">MSMLAEPKRKQKWMLNSRGKQWSEDSNKFGQKIMEKMGWSNGKGLGAQEQGMVEHIRVKVKNDQVGVGYNKDRDNHWSEYQESFSRFLEDLQKEKSSDTAEIIKEKDDDLNGKSLDKTEPIEGKDIVLNRKSLEEKSKQSQKRVHYRKFVRGKDVNKYSPKDLANIFGKKNLNEKYIKEENEDNFDNKNEIYDPIGTKCSTHGIITIKAGNMNDYFKNKTVHAIESSYSNQKTEDILNDTQKNIEFGSSLKNKSKFYVNNAATSPINNDSESESERYTGFGFSKSKKVNNLNYVFDNPCLDLNILDDNSPIQQRIKSDINGIFSDKIIRNKRKNESSEKESLEYSNKFSTKKQRREFIYDNGGLDLEFPDNSMLSKEDTSESLLNKCDSTVSNMELSHDIKLNKCKKSNRKSLTNGNENEIILNTEFPDKVVQEQTQQSDSKSLSNGYDNFGLDLEFSNRLTPKKPKRNKNLSLLNGNKNDTTLNTECVDKSTLKESEQNNCEINIESLNKSTPKNINSITNKVILNGCENIGLDIKSPDISISKKIKKNRKFEDISNVYENPGLDLNCSDKISQKKKKIVKNLEILDQLTPINSKKWNKNMTLLIGTENPALNLDLVDTSLKEAKKSKKNKNLSVGIENPALDLELVDTSLKEAKKSKKTKNLSVGIENPALDLELVDTSLKEAKKSKKTKNLSVGIENPALDLELVDTSLKEAKKSKKTKNLSVGIENPALDLELVDTSLKEAKKSKKTKNLSVGIENPALDLELVDTSLKEAKKSKKTKNLSVGIENPALDLELVDTSLKEAKKSKKNKNLSVGIENSALDLEIVEIRKEVKKCKEIESFSNVFDNPALDLNDSANNIPITLDFGFEVSRIKNGMENGALDLSDENSNKKRVTFNAQVEYSSDTPKKKKKKKKLDKYEVANEKWKRIHKTVESMAFINEAIDEEITNIEEMDNELNERKSKKCKRKKERRISLLETIDETPEEENLDETPIIIGKSEKKDDYKEIEFKDKLNETMAEDFQEIPVEILLHKKKKKKKKILKETLNKLDESEEINVTEGQKEIMNTSVELTNQIKQRKKQIVLQ</sequence>
<dbReference type="Proteomes" id="UP000695007">
    <property type="component" value="Unplaced"/>
</dbReference>
<dbReference type="SMART" id="SM00443">
    <property type="entry name" value="G_patch"/>
    <property type="match status" value="1"/>
</dbReference>
<organism evidence="4 5">
    <name type="scientific">Ceratosolen solmsi marchali</name>
    <dbReference type="NCBI Taxonomy" id="326594"/>
    <lineage>
        <taxon>Eukaryota</taxon>
        <taxon>Metazoa</taxon>
        <taxon>Ecdysozoa</taxon>
        <taxon>Arthropoda</taxon>
        <taxon>Hexapoda</taxon>
        <taxon>Insecta</taxon>
        <taxon>Pterygota</taxon>
        <taxon>Neoptera</taxon>
        <taxon>Endopterygota</taxon>
        <taxon>Hymenoptera</taxon>
        <taxon>Apocrita</taxon>
        <taxon>Proctotrupomorpha</taxon>
        <taxon>Chalcidoidea</taxon>
        <taxon>Agaonidae</taxon>
        <taxon>Agaoninae</taxon>
        <taxon>Ceratosolen</taxon>
    </lineage>
</organism>
<feature type="domain" description="G-patch" evidence="3">
    <location>
        <begin position="26"/>
        <end position="72"/>
    </location>
</feature>
<evidence type="ECO:0000259" key="3">
    <source>
        <dbReference type="PROSITE" id="PS50174"/>
    </source>
</evidence>
<reference evidence="5" key="1">
    <citation type="submission" date="2025-08" db="UniProtKB">
        <authorList>
            <consortium name="RefSeq"/>
        </authorList>
    </citation>
    <scope>IDENTIFICATION</scope>
</reference>
<accession>A0AAJ6YQR4</accession>